<reference evidence="1 2" key="1">
    <citation type="submission" date="2009-01" db="EMBL/GenBank/DDBJ databases">
        <authorList>
            <person name="Qin X."/>
            <person name="Bachman B."/>
            <person name="Battles P."/>
            <person name="Bell A."/>
            <person name="Bess C."/>
            <person name="Bickham C."/>
            <person name="Chaboub L."/>
            <person name="Chen D."/>
            <person name="Coyle M."/>
            <person name="Deiros D.R."/>
            <person name="Dinh H."/>
            <person name="Forbes L."/>
            <person name="Fowler G."/>
            <person name="Francisco L."/>
            <person name="Fu Q."/>
            <person name="Gubbala S."/>
            <person name="Hale W."/>
            <person name="Han Y."/>
            <person name="Hemphill L."/>
            <person name="Highlander S.K."/>
            <person name="Hirani K."/>
            <person name="Hogues M."/>
            <person name="Jackson L."/>
            <person name="Jakkamsetti A."/>
            <person name="Javaid M."/>
            <person name="Jiang H."/>
            <person name="Korchina V."/>
            <person name="Kovar C."/>
            <person name="Lara F."/>
            <person name="Lee S."/>
            <person name="Mata R."/>
            <person name="Mathew T."/>
            <person name="Moen C."/>
            <person name="Morales K."/>
            <person name="Munidasa M."/>
            <person name="Nazareth L."/>
            <person name="Ngo R."/>
            <person name="Nguyen L."/>
            <person name="Okwuonu G."/>
            <person name="Ongeri F."/>
            <person name="Patil S."/>
            <person name="Petrosino J."/>
            <person name="Pham C."/>
            <person name="Pham P."/>
            <person name="Pu L.-L."/>
            <person name="Puazo M."/>
            <person name="Raj R."/>
            <person name="Reid J."/>
            <person name="Rouhana J."/>
            <person name="Saada N."/>
            <person name="Shang Y."/>
            <person name="Simmons D."/>
            <person name="Thornton R."/>
            <person name="Warren J."/>
            <person name="Weissenberger G."/>
            <person name="Zhang J."/>
            <person name="Zhang L."/>
            <person name="Zhou C."/>
            <person name="Zhu D."/>
            <person name="Muzny D."/>
            <person name="Worley K."/>
            <person name="Gibbs R."/>
        </authorList>
    </citation>
    <scope>NUCLEOTIDE SEQUENCE [LARGE SCALE GENOMIC DNA]</scope>
    <source>
        <strain evidence="1 2">DSM 15436</strain>
    </source>
</reference>
<dbReference type="STRING" id="525245.HMPREF0044_0763"/>
<dbReference type="EMBL" id="ACFG01000030">
    <property type="protein sequence ID" value="EEH63744.1"/>
    <property type="molecule type" value="Genomic_DNA"/>
</dbReference>
<dbReference type="Proteomes" id="UP000010301">
    <property type="component" value="Unassembled WGS sequence"/>
</dbReference>
<proteinExistence type="predicted"/>
<keyword evidence="2" id="KW-1185">Reference proteome</keyword>
<protein>
    <recommendedName>
        <fullName evidence="3">DUF559 domain-containing protein</fullName>
    </recommendedName>
</protein>
<dbReference type="OrthoDB" id="3258696at2"/>
<dbReference type="InterPro" id="IPR011335">
    <property type="entry name" value="Restrct_endonuc-II-like"/>
</dbReference>
<evidence type="ECO:0000313" key="2">
    <source>
        <dbReference type="Proteomes" id="UP000010301"/>
    </source>
</evidence>
<comment type="caution">
    <text evidence="1">The sequence shown here is derived from an EMBL/GenBank/DDBJ whole genome shotgun (WGS) entry which is preliminary data.</text>
</comment>
<gene>
    <name evidence="1" type="ORF">HMPREF0044_0763</name>
</gene>
<dbReference type="Gene3D" id="3.40.960.10">
    <property type="entry name" value="VSR Endonuclease"/>
    <property type="match status" value="1"/>
</dbReference>
<name>C0W120_9ACTO</name>
<accession>C0W120</accession>
<organism evidence="1 2">
    <name type="scientific">Gleimia coleocanis DSM 15436</name>
    <dbReference type="NCBI Taxonomy" id="525245"/>
    <lineage>
        <taxon>Bacteria</taxon>
        <taxon>Bacillati</taxon>
        <taxon>Actinomycetota</taxon>
        <taxon>Actinomycetes</taxon>
        <taxon>Actinomycetales</taxon>
        <taxon>Actinomycetaceae</taxon>
        <taxon>Gleimia</taxon>
    </lineage>
</organism>
<sequence length="309" mass="35061">MKTQKLACQSPFHVDAVPQIVENLVHRGKTLLYVENLPAWELFEAKILSLATRTYQASKTDFAYTDLVAAVALELPTAELPLQLDLLFFDKVRRSSSKVGVLEGRGGIDVHRHLRRYPNTCRNFIKGLPILDTPYLLAEFLSKDRLEQALMLGDALVRKTLKCTHSLSPAQLAAYAELKATTLQVANEFLPKRLRKLVSSRLCLLNPLAESPLESKVRAFLIEAGITEISLQFPIFTEGSQYYADIFLPTNRLIIECDGSGKYAFDPDKTSEKRRQLAIENLGLQVLRVSWEQAHDYKFMQRLVQRLNK</sequence>
<dbReference type="eggNOG" id="COG5340">
    <property type="taxonomic scope" value="Bacteria"/>
</dbReference>
<evidence type="ECO:0008006" key="3">
    <source>
        <dbReference type="Google" id="ProtNLM"/>
    </source>
</evidence>
<dbReference type="AlphaFoldDB" id="C0W120"/>
<dbReference type="RefSeq" id="WP_006546535.1">
    <property type="nucleotide sequence ID" value="NZ_DS999543.1"/>
</dbReference>
<evidence type="ECO:0000313" key="1">
    <source>
        <dbReference type="EMBL" id="EEH63744.1"/>
    </source>
</evidence>
<dbReference type="SUPFAM" id="SSF52980">
    <property type="entry name" value="Restriction endonuclease-like"/>
    <property type="match status" value="1"/>
</dbReference>
<dbReference type="HOGENOM" id="CLU_899026_0_0_11"/>